<evidence type="ECO:0000256" key="2">
    <source>
        <dbReference type="ARBA" id="ARBA00022670"/>
    </source>
</evidence>
<dbReference type="InterPro" id="IPR000718">
    <property type="entry name" value="Peptidase_M13"/>
</dbReference>
<keyword evidence="8" id="KW-0472">Membrane</keyword>
<keyword evidence="3" id="KW-0479">Metal-binding</keyword>
<evidence type="ECO:0000256" key="4">
    <source>
        <dbReference type="ARBA" id="ARBA00022801"/>
    </source>
</evidence>
<dbReference type="Pfam" id="PF01431">
    <property type="entry name" value="Peptidase_M13"/>
    <property type="match status" value="1"/>
</dbReference>
<dbReference type="EMBL" id="NIVC01003129">
    <property type="protein sequence ID" value="PAA53129.1"/>
    <property type="molecule type" value="Genomic_DNA"/>
</dbReference>
<reference evidence="11 12" key="1">
    <citation type="submission" date="2017-06" db="EMBL/GenBank/DDBJ databases">
        <title>A platform for efficient transgenesis in Macrostomum lignano, a flatworm model organism for stem cell research.</title>
        <authorList>
            <person name="Berezikov E."/>
        </authorList>
    </citation>
    <scope>NUCLEOTIDE SEQUENCE [LARGE SCALE GENOMIC DNA]</scope>
    <source>
        <strain evidence="11">DV1</strain>
        <tissue evidence="11">Whole organism</tissue>
    </source>
</reference>
<evidence type="ECO:0000256" key="8">
    <source>
        <dbReference type="SAM" id="Phobius"/>
    </source>
</evidence>
<dbReference type="PROSITE" id="PS51885">
    <property type="entry name" value="NEPRILYSIN"/>
    <property type="match status" value="1"/>
</dbReference>
<dbReference type="Pfam" id="PF05649">
    <property type="entry name" value="Peptidase_M13_N"/>
    <property type="match status" value="1"/>
</dbReference>
<dbReference type="CDD" id="cd08662">
    <property type="entry name" value="M13"/>
    <property type="match status" value="1"/>
</dbReference>
<feature type="non-terminal residue" evidence="11">
    <location>
        <position position="1"/>
    </location>
</feature>
<dbReference type="GO" id="GO:0004222">
    <property type="term" value="F:metalloendopeptidase activity"/>
    <property type="evidence" value="ECO:0007669"/>
    <property type="project" value="InterPro"/>
</dbReference>
<dbReference type="AlphaFoldDB" id="A0A267DX20"/>
<name>A0A267DX20_9PLAT</name>
<feature type="region of interest" description="Disordered" evidence="7">
    <location>
        <begin position="1"/>
        <end position="24"/>
    </location>
</feature>
<gene>
    <name evidence="11" type="ORF">BOX15_Mlig014428g1</name>
</gene>
<proteinExistence type="predicted"/>
<dbReference type="InterPro" id="IPR024079">
    <property type="entry name" value="MetalloPept_cat_dom_sf"/>
</dbReference>
<evidence type="ECO:0000256" key="7">
    <source>
        <dbReference type="SAM" id="MobiDB-lite"/>
    </source>
</evidence>
<keyword evidence="8" id="KW-1133">Transmembrane helix</keyword>
<sequence>KHTLIQQALSPSSTQTPVSLGPQTVAPMAADPESINMEMYAEPETSSVTARIWERVRQQLNPARHSIAENILAGIVVLLLVVVIALAATHGGGAGGGGGVETACQSEACLYRSGYLVSFLNRSASPCDNFYAFACGAAEQVMPINPAYRERTVSGELIRQNADKLEAALRSPIVRNSADSYERKLKTIFGTCIDDFRIERVRGALFADLLRRQFYVINGSVVGQFDLDRELLSAVKTYGASAFFEYRVEPNPLDGGRYTISIYNGGIGMLPAMYLFDFYHRQRESYKEYMRATAKLLVADAEPGTVDNPNGVTARIENFVLDVMEIETALANFSRNAVGPDPDKPPLAPGNQISLTEMDSSYQPIRWSALFSGTLESGVQGSTRVAVQTADYLTRAMTYVGETIRLLHPVDYNRRLSNYLNWQVIRNYSGDLSSAYVHAKREFESSLSSSSYIYQSRLDYCLDRTKTFMLLGLNSLFVADHLVDSSKQAVDSLYKTLQSEFVSGIEKLDWIESTERAKMRMKIQAVVDKIGYSPTEIRDEFLDEYYKDLTVDPDYPMMDISISWQNFKRLKQGSLLGTVPQATAWSGATFDVALSMTSTAQLTVPAGILQWPFFSPQLPGYINFATIGQRMAAELIKAVDATGQLTDQQGNSNPMWSERTRQSYLAKAQCVNFTYWDLTAGPYWVGNRSYYVDISPIISRTLRTAVAETDALRLVSKAYAGFEGGGSELPLPLGHLNKMQSLFTAWAQTFCFTRDPLYSYIRGALGRLMPEDIHVNGVLSLIPEFQSAFSCPADSAMVKLGGCGPIFYT</sequence>
<dbReference type="STRING" id="282301.A0A267DX20"/>
<dbReference type="InterPro" id="IPR042089">
    <property type="entry name" value="Peptidase_M13_dom_2"/>
</dbReference>
<keyword evidence="2" id="KW-0645">Protease</keyword>
<dbReference type="Gene3D" id="3.40.390.10">
    <property type="entry name" value="Collagenase (Catalytic Domain)"/>
    <property type="match status" value="1"/>
</dbReference>
<dbReference type="SUPFAM" id="SSF55486">
    <property type="entry name" value="Metalloproteases ('zincins'), catalytic domain"/>
    <property type="match status" value="1"/>
</dbReference>
<dbReference type="GO" id="GO:0046872">
    <property type="term" value="F:metal ion binding"/>
    <property type="evidence" value="ECO:0007669"/>
    <property type="project" value="UniProtKB-KW"/>
</dbReference>
<evidence type="ECO:0000256" key="1">
    <source>
        <dbReference type="ARBA" id="ARBA00001947"/>
    </source>
</evidence>
<evidence type="ECO:0000256" key="6">
    <source>
        <dbReference type="ARBA" id="ARBA00023049"/>
    </source>
</evidence>
<comment type="caution">
    <text evidence="11">The sequence shown here is derived from an EMBL/GenBank/DDBJ whole genome shotgun (WGS) entry which is preliminary data.</text>
</comment>
<feature type="domain" description="Peptidase M13 C-terminal" evidence="9">
    <location>
        <begin position="598"/>
        <end position="798"/>
    </location>
</feature>
<dbReference type="PANTHER" id="PTHR11733:SF240">
    <property type="entry name" value="GH14155P-RELATED"/>
    <property type="match status" value="1"/>
</dbReference>
<dbReference type="GO" id="GO:0016485">
    <property type="term" value="P:protein processing"/>
    <property type="evidence" value="ECO:0007669"/>
    <property type="project" value="TreeGrafter"/>
</dbReference>
<dbReference type="GO" id="GO:0005886">
    <property type="term" value="C:plasma membrane"/>
    <property type="evidence" value="ECO:0007669"/>
    <property type="project" value="TreeGrafter"/>
</dbReference>
<dbReference type="InterPro" id="IPR008753">
    <property type="entry name" value="Peptidase_M13_N"/>
</dbReference>
<evidence type="ECO:0000259" key="10">
    <source>
        <dbReference type="Pfam" id="PF05649"/>
    </source>
</evidence>
<feature type="transmembrane region" description="Helical" evidence="8">
    <location>
        <begin position="67"/>
        <end position="88"/>
    </location>
</feature>
<dbReference type="InterPro" id="IPR018497">
    <property type="entry name" value="Peptidase_M13_C"/>
</dbReference>
<dbReference type="OrthoDB" id="6475849at2759"/>
<comment type="cofactor">
    <cofactor evidence="1">
        <name>Zn(2+)</name>
        <dbReference type="ChEBI" id="CHEBI:29105"/>
    </cofactor>
</comment>
<evidence type="ECO:0000259" key="9">
    <source>
        <dbReference type="Pfam" id="PF01431"/>
    </source>
</evidence>
<dbReference type="PANTHER" id="PTHR11733">
    <property type="entry name" value="ZINC METALLOPROTEASE FAMILY M13 NEPRILYSIN-RELATED"/>
    <property type="match status" value="1"/>
</dbReference>
<protein>
    <recommendedName>
        <fullName evidence="13">Peptidase_M13_N domain-containing protein</fullName>
    </recommendedName>
</protein>
<keyword evidence="4" id="KW-0378">Hydrolase</keyword>
<feature type="compositionally biased region" description="Polar residues" evidence="7">
    <location>
        <begin position="1"/>
        <end position="22"/>
    </location>
</feature>
<keyword evidence="8" id="KW-0812">Transmembrane</keyword>
<dbReference type="Gene3D" id="1.10.1380.10">
    <property type="entry name" value="Neutral endopeptidase , domain2"/>
    <property type="match status" value="1"/>
</dbReference>
<evidence type="ECO:0000313" key="12">
    <source>
        <dbReference type="Proteomes" id="UP000215902"/>
    </source>
</evidence>
<evidence type="ECO:0000256" key="5">
    <source>
        <dbReference type="ARBA" id="ARBA00022833"/>
    </source>
</evidence>
<evidence type="ECO:0000256" key="3">
    <source>
        <dbReference type="ARBA" id="ARBA00022723"/>
    </source>
</evidence>
<evidence type="ECO:0000313" key="11">
    <source>
        <dbReference type="EMBL" id="PAA53129.1"/>
    </source>
</evidence>
<dbReference type="Proteomes" id="UP000215902">
    <property type="component" value="Unassembled WGS sequence"/>
</dbReference>
<keyword evidence="12" id="KW-1185">Reference proteome</keyword>
<keyword evidence="5" id="KW-0862">Zinc</keyword>
<accession>A0A267DX20</accession>
<feature type="domain" description="Peptidase M13 N-terminal" evidence="10">
    <location>
        <begin position="126"/>
        <end position="532"/>
    </location>
</feature>
<organism evidence="11 12">
    <name type="scientific">Macrostomum lignano</name>
    <dbReference type="NCBI Taxonomy" id="282301"/>
    <lineage>
        <taxon>Eukaryota</taxon>
        <taxon>Metazoa</taxon>
        <taxon>Spiralia</taxon>
        <taxon>Lophotrochozoa</taxon>
        <taxon>Platyhelminthes</taxon>
        <taxon>Rhabditophora</taxon>
        <taxon>Macrostomorpha</taxon>
        <taxon>Macrostomida</taxon>
        <taxon>Macrostomidae</taxon>
        <taxon>Macrostomum</taxon>
    </lineage>
</organism>
<keyword evidence="6" id="KW-0482">Metalloprotease</keyword>
<evidence type="ECO:0008006" key="13">
    <source>
        <dbReference type="Google" id="ProtNLM"/>
    </source>
</evidence>